<dbReference type="OrthoDB" id="6371519at2759"/>
<keyword evidence="4 10" id="KW-0732">Signal</keyword>
<keyword evidence="6" id="KW-0333">Golgi apparatus</keyword>
<evidence type="ECO:0000256" key="8">
    <source>
        <dbReference type="ARBA" id="ARBA00023180"/>
    </source>
</evidence>
<dbReference type="EnsemblMetazoa" id="XM_793006">
    <property type="protein sequence ID" value="XP_798099"/>
    <property type="gene ID" value="LOC593535"/>
</dbReference>
<reference evidence="12" key="1">
    <citation type="submission" date="2015-02" db="EMBL/GenBank/DDBJ databases">
        <title>Genome sequencing for Strongylocentrotus purpuratus.</title>
        <authorList>
            <person name="Murali S."/>
            <person name="Liu Y."/>
            <person name="Vee V."/>
            <person name="English A."/>
            <person name="Wang M."/>
            <person name="Skinner E."/>
            <person name="Han Y."/>
            <person name="Muzny D.M."/>
            <person name="Worley K.C."/>
            <person name="Gibbs R.A."/>
        </authorList>
    </citation>
    <scope>NUCLEOTIDE SEQUENCE</scope>
</reference>
<evidence type="ECO:0000256" key="9">
    <source>
        <dbReference type="SAM" id="Phobius"/>
    </source>
</evidence>
<keyword evidence="8" id="KW-0325">Glycoprotein</keyword>
<evidence type="ECO:0000313" key="11">
    <source>
        <dbReference type="EnsemblMetazoa" id="XP_798099"/>
    </source>
</evidence>
<dbReference type="PANTHER" id="PTHR28652">
    <property type="entry name" value="TRANSMEMBRANE PROTEIN 59-LIKE PROTEIN"/>
    <property type="match status" value="1"/>
</dbReference>
<dbReference type="AlphaFoldDB" id="A0A7M7TH89"/>
<evidence type="ECO:0000256" key="10">
    <source>
        <dbReference type="SAM" id="SignalP"/>
    </source>
</evidence>
<dbReference type="RefSeq" id="XP_798099.3">
    <property type="nucleotide sequence ID" value="XM_793006.5"/>
</dbReference>
<proteinExistence type="inferred from homology"/>
<evidence type="ECO:0008006" key="13">
    <source>
        <dbReference type="Google" id="ProtNLM"/>
    </source>
</evidence>
<dbReference type="GeneID" id="593535"/>
<dbReference type="FunCoup" id="A0A7M7TH89">
    <property type="interactions" value="514"/>
</dbReference>
<dbReference type="GO" id="GO:0000139">
    <property type="term" value="C:Golgi membrane"/>
    <property type="evidence" value="ECO:0007669"/>
    <property type="project" value="UniProtKB-SubCell"/>
</dbReference>
<dbReference type="Proteomes" id="UP000007110">
    <property type="component" value="Unassembled WGS sequence"/>
</dbReference>
<sequence>MASFTQFVICLGLILKFTLAAEEAKNPFDDVFEDVTSCSSSCERTYPLHTYPKTEDLRACQRGCRLFSMLEFGEVDNEATDFNNTIQACKGACHEAYSSEEQLFACCLGCTEQVPFAIQMRKEYASQEASIHLLQPLFSVHSIFQQLTSSVRGVSFSQAMFYWQGEDNQIYIFETQPEIDIFTVDPDPQDPFNFGRQFNGFETNLEVLNDHDPTTDPSRPYNSHLDTSSWLDCVAKRSGLPRWLLSVTILLSSVALLWLCCATMVTAPERRIRVPKLSINGDLEYLKQNKKCPSGHIPVYISTYTPTKPTDDDDDVEPLPLNIDIIPTQSKI</sequence>
<feature type="transmembrane region" description="Helical" evidence="9">
    <location>
        <begin position="243"/>
        <end position="267"/>
    </location>
</feature>
<evidence type="ECO:0000256" key="1">
    <source>
        <dbReference type="ARBA" id="ARBA00004614"/>
    </source>
</evidence>
<dbReference type="InParanoid" id="A0A7M7TH89"/>
<dbReference type="InterPro" id="IPR022065">
    <property type="entry name" value="Uncharacterised_TMEM59"/>
</dbReference>
<comment type="similarity">
    <text evidence="2">Belongs to the TMEM59 family.</text>
</comment>
<accession>A0A7M7TH89</accession>
<keyword evidence="5 9" id="KW-1133">Transmembrane helix</keyword>
<reference evidence="11" key="2">
    <citation type="submission" date="2021-01" db="UniProtKB">
        <authorList>
            <consortium name="EnsemblMetazoa"/>
        </authorList>
    </citation>
    <scope>IDENTIFICATION</scope>
</reference>
<feature type="signal peptide" evidence="10">
    <location>
        <begin position="1"/>
        <end position="20"/>
    </location>
</feature>
<dbReference type="PANTHER" id="PTHR28652:SF2">
    <property type="entry name" value="TRANSMEMBRANE PROTEIN 59-LIKE PROTEIN"/>
    <property type="match status" value="1"/>
</dbReference>
<protein>
    <recommendedName>
        <fullName evidence="13">Transmembrane protein 59</fullName>
    </recommendedName>
</protein>
<evidence type="ECO:0000256" key="4">
    <source>
        <dbReference type="ARBA" id="ARBA00022729"/>
    </source>
</evidence>
<keyword evidence="7 9" id="KW-0472">Membrane</keyword>
<name>A0A7M7TH89_STRPU</name>
<evidence type="ECO:0000256" key="6">
    <source>
        <dbReference type="ARBA" id="ARBA00023034"/>
    </source>
</evidence>
<keyword evidence="3 9" id="KW-0812">Transmembrane</keyword>
<evidence type="ECO:0000256" key="2">
    <source>
        <dbReference type="ARBA" id="ARBA00009643"/>
    </source>
</evidence>
<dbReference type="CTD" id="9528"/>
<comment type="subcellular location">
    <subcellularLocation>
        <location evidence="1">Golgi apparatus membrane</location>
        <topology evidence="1">Single-pass type I membrane protein</topology>
    </subcellularLocation>
</comment>
<organism evidence="11 12">
    <name type="scientific">Strongylocentrotus purpuratus</name>
    <name type="common">Purple sea urchin</name>
    <dbReference type="NCBI Taxonomy" id="7668"/>
    <lineage>
        <taxon>Eukaryota</taxon>
        <taxon>Metazoa</taxon>
        <taxon>Echinodermata</taxon>
        <taxon>Eleutherozoa</taxon>
        <taxon>Echinozoa</taxon>
        <taxon>Echinoidea</taxon>
        <taxon>Euechinoidea</taxon>
        <taxon>Echinacea</taxon>
        <taxon>Camarodonta</taxon>
        <taxon>Echinidea</taxon>
        <taxon>Strongylocentrotidae</taxon>
        <taxon>Strongylocentrotus</taxon>
    </lineage>
</organism>
<dbReference type="OMA" id="XLMSLMP"/>
<evidence type="ECO:0000256" key="5">
    <source>
        <dbReference type="ARBA" id="ARBA00022989"/>
    </source>
</evidence>
<evidence type="ECO:0000313" key="12">
    <source>
        <dbReference type="Proteomes" id="UP000007110"/>
    </source>
</evidence>
<keyword evidence="12" id="KW-1185">Reference proteome</keyword>
<dbReference type="KEGG" id="spu:593535"/>
<feature type="chain" id="PRO_5029501138" description="Transmembrane protein 59" evidence="10">
    <location>
        <begin position="21"/>
        <end position="332"/>
    </location>
</feature>
<evidence type="ECO:0000256" key="7">
    <source>
        <dbReference type="ARBA" id="ARBA00023136"/>
    </source>
</evidence>
<dbReference type="Pfam" id="PF12280">
    <property type="entry name" value="BSMAP"/>
    <property type="match status" value="1"/>
</dbReference>
<evidence type="ECO:0000256" key="3">
    <source>
        <dbReference type="ARBA" id="ARBA00022692"/>
    </source>
</evidence>